<keyword evidence="1" id="KW-1133">Transmembrane helix</keyword>
<evidence type="ECO:0000256" key="1">
    <source>
        <dbReference type="SAM" id="Phobius"/>
    </source>
</evidence>
<dbReference type="AlphaFoldDB" id="U1LSC5"/>
<feature type="transmembrane region" description="Helical" evidence="1">
    <location>
        <begin position="132"/>
        <end position="152"/>
    </location>
</feature>
<proteinExistence type="predicted"/>
<gene>
    <name evidence="2" type="ORF">L332_13440</name>
</gene>
<dbReference type="Proteomes" id="UP000016462">
    <property type="component" value="Unassembled WGS sequence"/>
</dbReference>
<feature type="transmembrane region" description="Helical" evidence="1">
    <location>
        <begin position="93"/>
        <end position="112"/>
    </location>
</feature>
<evidence type="ECO:0000313" key="3">
    <source>
        <dbReference type="Proteomes" id="UP000016462"/>
    </source>
</evidence>
<comment type="caution">
    <text evidence="2">The sequence shown here is derived from an EMBL/GenBank/DDBJ whole genome shotgun (WGS) entry which is preliminary data.</text>
</comment>
<keyword evidence="3" id="KW-1185">Reference proteome</keyword>
<name>U1LSC5_9MICO</name>
<dbReference type="EMBL" id="ASHR01000004">
    <property type="protein sequence ID" value="ERG65439.1"/>
    <property type="molecule type" value="Genomic_DNA"/>
</dbReference>
<organism evidence="2 3">
    <name type="scientific">Agrococcus pavilionensis RW1</name>
    <dbReference type="NCBI Taxonomy" id="1330458"/>
    <lineage>
        <taxon>Bacteria</taxon>
        <taxon>Bacillati</taxon>
        <taxon>Actinomycetota</taxon>
        <taxon>Actinomycetes</taxon>
        <taxon>Micrococcales</taxon>
        <taxon>Microbacteriaceae</taxon>
        <taxon>Agrococcus</taxon>
    </lineage>
</organism>
<evidence type="ECO:0000313" key="2">
    <source>
        <dbReference type="EMBL" id="ERG65439.1"/>
    </source>
</evidence>
<dbReference type="OrthoDB" id="4864772at2"/>
<reference evidence="2 3" key="1">
    <citation type="journal article" date="2013" name="Genome Announc.">
        <title>First draft genome sequence from a member of the genus agrococcus, isolated from modern microbialites.</title>
        <authorList>
            <person name="White R.A.III."/>
            <person name="Grassa C.J."/>
            <person name="Suttle C.A."/>
        </authorList>
    </citation>
    <scope>NUCLEOTIDE SEQUENCE [LARGE SCALE GENOMIC DNA]</scope>
    <source>
        <strain evidence="2 3">RW1</strain>
    </source>
</reference>
<accession>U1LSC5</accession>
<feature type="transmembrane region" description="Helical" evidence="1">
    <location>
        <begin position="57"/>
        <end position="81"/>
    </location>
</feature>
<keyword evidence="1" id="KW-0472">Membrane</keyword>
<sequence>MDPLTLAGPLEVAGLPLHPLVVHAVVVLTPLTALALVLGSVWPAARRRLGIVTPLAALLLAVLVPVTVAAGEALAVVVGAQPAVVAHGDYGRMLLPWVLGMLAVATAQWAWFRWGEPRLGARSAGRARLVSIVLAVLAVAVAAGSTTMVVLIGDSGARAVWGGILG</sequence>
<feature type="transmembrane region" description="Helical" evidence="1">
    <location>
        <begin position="20"/>
        <end position="45"/>
    </location>
</feature>
<keyword evidence="1" id="KW-0812">Transmembrane</keyword>
<protein>
    <submittedName>
        <fullName evidence="2">Uncharacterized protein</fullName>
    </submittedName>
</protein>